<gene>
    <name evidence="1" type="ordered locus">BPSL0757</name>
</gene>
<reference evidence="1 2" key="1">
    <citation type="journal article" date="2004" name="Proc. Natl. Acad. Sci. U.S.A.">
        <title>Genomic plasticity of the causative agent of melioidosis, Burkholderia pseudomallei.</title>
        <authorList>
            <person name="Holden M.T.G."/>
            <person name="Titball R.W."/>
            <person name="Peacock S.J."/>
            <person name="Cerdeno-Tarraga A.M."/>
            <person name="Atkins T."/>
            <person name="Crossman L.C."/>
            <person name="Pitt T."/>
            <person name="Churcher C."/>
            <person name="Mungall K."/>
            <person name="Bentley S.D."/>
            <person name="Sebaihia M."/>
            <person name="Thomson N.R."/>
            <person name="Bason N."/>
            <person name="Beacham I.R."/>
            <person name="Brooks K."/>
            <person name="Brown K.A."/>
            <person name="Brown N.F."/>
            <person name="Challis G.L."/>
            <person name="Cherevach I."/>
            <person name="Chillingworth T."/>
            <person name="Cronin A."/>
            <person name="Crosset B."/>
            <person name="Davis P."/>
            <person name="DeShazer D."/>
            <person name="Feltwell T."/>
            <person name="Fraser A."/>
            <person name="Hance Z."/>
            <person name="Hauser H."/>
            <person name="Holroyd S."/>
            <person name="Jagels K."/>
            <person name="Keith K.E."/>
            <person name="Maddison M."/>
            <person name="Moule S."/>
            <person name="Price C."/>
            <person name="Quail M.A."/>
            <person name="Rabbinowitsch E."/>
            <person name="Rutherford K."/>
            <person name="Sanders M."/>
            <person name="Simmonds M."/>
            <person name="Songsivilai S."/>
            <person name="Stevens K."/>
            <person name="Tumapa S."/>
            <person name="Vesaratchavest M."/>
            <person name="Whitehead S."/>
            <person name="Yeats C."/>
            <person name="Barrell B.G."/>
            <person name="Oyston P.C.F."/>
            <person name="Parkhill J."/>
        </authorList>
    </citation>
    <scope>NUCLEOTIDE SEQUENCE [LARGE SCALE GENOMIC DNA]</scope>
    <source>
        <strain evidence="1 2">K96243</strain>
    </source>
</reference>
<dbReference type="EMBL" id="BX571965">
    <property type="protein sequence ID" value="CAH34749.1"/>
    <property type="molecule type" value="Genomic_DNA"/>
</dbReference>
<evidence type="ECO:0000313" key="2">
    <source>
        <dbReference type="Proteomes" id="UP000000605"/>
    </source>
</evidence>
<dbReference type="RefSeq" id="WP_011204884.1">
    <property type="nucleotide sequence ID" value="NC_006350.1"/>
</dbReference>
<accession>Q63WY4</accession>
<proteinExistence type="predicted"/>
<name>Q63WY4_BURPS</name>
<dbReference type="STRING" id="272560.BPSL0757"/>
<evidence type="ECO:0000313" key="1">
    <source>
        <dbReference type="EMBL" id="CAH34749.1"/>
    </source>
</evidence>
<protein>
    <submittedName>
        <fullName evidence="1">Uncharacterized protein</fullName>
    </submittedName>
</protein>
<dbReference type="Proteomes" id="UP000000605">
    <property type="component" value="Chromosome 1"/>
</dbReference>
<sequence length="147" mass="15987">MECSGVSAGDASHSVSQLPLPVRVSDVAWFYVRYDDEDGSETPGTAYVVHTYSGARKLIASTRGRQPVLYLCLAKRVGDISLRRVVAVRDAPDTSLQVLELEDGRAVMLDLSRDGEGDFAYLEIDLPLCTSQLEVTELVAPNARAVD</sequence>
<organism evidence="1 2">
    <name type="scientific">Burkholderia pseudomallei (strain K96243)</name>
    <dbReference type="NCBI Taxonomy" id="272560"/>
    <lineage>
        <taxon>Bacteria</taxon>
        <taxon>Pseudomonadati</taxon>
        <taxon>Pseudomonadota</taxon>
        <taxon>Betaproteobacteria</taxon>
        <taxon>Burkholderiales</taxon>
        <taxon>Burkholderiaceae</taxon>
        <taxon>Burkholderia</taxon>
        <taxon>pseudomallei group</taxon>
    </lineage>
</organism>
<dbReference type="AlphaFoldDB" id="Q63WY4"/>
<keyword evidence="2" id="KW-1185">Reference proteome</keyword>
<dbReference type="KEGG" id="bps:BPSL0757"/>